<evidence type="ECO:0000313" key="1">
    <source>
        <dbReference type="EMBL" id="DAE15443.1"/>
    </source>
</evidence>
<sequence>MNPSNPSQWREPLFACKAYQGFEIYYTYFFAEIYCFWHGFVS</sequence>
<reference evidence="1" key="1">
    <citation type="journal article" date="2021" name="Proc. Natl. Acad. Sci. U.S.A.">
        <title>A Catalog of Tens of Thousands of Viruses from Human Metagenomes Reveals Hidden Associations with Chronic Diseases.</title>
        <authorList>
            <person name="Tisza M.J."/>
            <person name="Buck C.B."/>
        </authorList>
    </citation>
    <scope>NUCLEOTIDE SEQUENCE</scope>
    <source>
        <strain evidence="1">CtjOC2</strain>
    </source>
</reference>
<dbReference type="EMBL" id="BK015605">
    <property type="protein sequence ID" value="DAE15443.1"/>
    <property type="molecule type" value="Genomic_DNA"/>
</dbReference>
<accession>A0A8S5Q9G2</accession>
<name>A0A8S5Q9G2_9CAUD</name>
<protein>
    <submittedName>
        <fullName evidence="1">Uncharacterized protein</fullName>
    </submittedName>
</protein>
<proteinExistence type="predicted"/>
<organism evidence="1">
    <name type="scientific">Siphoviridae sp. ctjOC2</name>
    <dbReference type="NCBI Taxonomy" id="2825632"/>
    <lineage>
        <taxon>Viruses</taxon>
        <taxon>Duplodnaviria</taxon>
        <taxon>Heunggongvirae</taxon>
        <taxon>Uroviricota</taxon>
        <taxon>Caudoviricetes</taxon>
    </lineage>
</organism>